<comment type="caution">
    <text evidence="1">The sequence shown here is derived from an EMBL/GenBank/DDBJ whole genome shotgun (WGS) entry which is preliminary data.</text>
</comment>
<protein>
    <submittedName>
        <fullName evidence="1">Uncharacterized protein</fullName>
    </submittedName>
</protein>
<evidence type="ECO:0000313" key="1">
    <source>
        <dbReference type="EMBL" id="KAI7962741.1"/>
    </source>
</evidence>
<dbReference type="EMBL" id="CM045865">
    <property type="protein sequence ID" value="KAI7962741.1"/>
    <property type="molecule type" value="Genomic_DNA"/>
</dbReference>
<gene>
    <name evidence="1" type="ORF">MJO28_000835</name>
</gene>
<sequence length="68" mass="7594">MMETTPSWLPEAIRGLLPGMQITIPPVNVHNVWQVFGQILKAIRKLDNKWLADSTNNPSETFSNCAAT</sequence>
<dbReference type="Proteomes" id="UP001060170">
    <property type="component" value="Chromosome 1"/>
</dbReference>
<accession>A0ACC0EZ00</accession>
<evidence type="ECO:0000313" key="2">
    <source>
        <dbReference type="Proteomes" id="UP001060170"/>
    </source>
</evidence>
<reference evidence="2" key="1">
    <citation type="journal article" date="2018" name="BMC Genomics">
        <title>Genomic insights into host adaptation between the wheat stripe rust pathogen (Puccinia striiformis f. sp. tritici) and the barley stripe rust pathogen (Puccinia striiformis f. sp. hordei).</title>
        <authorList>
            <person name="Xia C."/>
            <person name="Wang M."/>
            <person name="Yin C."/>
            <person name="Cornejo O.E."/>
            <person name="Hulbert S.H."/>
            <person name="Chen X."/>
        </authorList>
    </citation>
    <scope>NUCLEOTIDE SEQUENCE [LARGE SCALE GENOMIC DNA]</scope>
    <source>
        <strain evidence="2">93-210</strain>
    </source>
</reference>
<reference evidence="2" key="2">
    <citation type="journal article" date="2018" name="Mol. Plant Microbe Interact.">
        <title>Genome sequence resources for the wheat stripe rust pathogen (Puccinia striiformis f. sp. tritici) and the barley stripe rust pathogen (Puccinia striiformis f. sp. hordei).</title>
        <authorList>
            <person name="Xia C."/>
            <person name="Wang M."/>
            <person name="Yin C."/>
            <person name="Cornejo O.E."/>
            <person name="Hulbert S.H."/>
            <person name="Chen X."/>
        </authorList>
    </citation>
    <scope>NUCLEOTIDE SEQUENCE [LARGE SCALE GENOMIC DNA]</scope>
    <source>
        <strain evidence="2">93-210</strain>
    </source>
</reference>
<name>A0ACC0EZ00_9BASI</name>
<keyword evidence="2" id="KW-1185">Reference proteome</keyword>
<organism evidence="1 2">
    <name type="scientific">Puccinia striiformis f. sp. tritici</name>
    <dbReference type="NCBI Taxonomy" id="168172"/>
    <lineage>
        <taxon>Eukaryota</taxon>
        <taxon>Fungi</taxon>
        <taxon>Dikarya</taxon>
        <taxon>Basidiomycota</taxon>
        <taxon>Pucciniomycotina</taxon>
        <taxon>Pucciniomycetes</taxon>
        <taxon>Pucciniales</taxon>
        <taxon>Pucciniaceae</taxon>
        <taxon>Puccinia</taxon>
    </lineage>
</organism>
<proteinExistence type="predicted"/>
<reference evidence="1 2" key="3">
    <citation type="journal article" date="2022" name="Microbiol. Spectr.">
        <title>Folding features and dynamics of 3D genome architecture in plant fungal pathogens.</title>
        <authorList>
            <person name="Xia C."/>
        </authorList>
    </citation>
    <scope>NUCLEOTIDE SEQUENCE [LARGE SCALE GENOMIC DNA]</scope>
    <source>
        <strain evidence="1 2">93-210</strain>
    </source>
</reference>